<keyword evidence="1" id="KW-0472">Membrane</keyword>
<evidence type="ECO:0000313" key="4">
    <source>
        <dbReference type="Proteomes" id="UP000405805"/>
    </source>
</evidence>
<protein>
    <recommendedName>
        <fullName evidence="2">YobI-like P-loop NTPase domain-containing protein</fullName>
    </recommendedName>
</protein>
<dbReference type="InterPro" id="IPR048428">
    <property type="entry name" value="YobI-NTPase"/>
</dbReference>
<name>A0AA90VDT5_9BACT</name>
<dbReference type="Pfam" id="PF20693">
    <property type="entry name" value="YobI-ATPase"/>
    <property type="match status" value="1"/>
</dbReference>
<dbReference type="Proteomes" id="UP000405805">
    <property type="component" value="Unassembled WGS sequence"/>
</dbReference>
<evidence type="ECO:0000313" key="3">
    <source>
        <dbReference type="EMBL" id="MQO08490.1"/>
    </source>
</evidence>
<evidence type="ECO:0000259" key="2">
    <source>
        <dbReference type="Pfam" id="PF20693"/>
    </source>
</evidence>
<keyword evidence="1" id="KW-0812">Transmembrane</keyword>
<proteinExistence type="predicted"/>
<feature type="transmembrane region" description="Helical" evidence="1">
    <location>
        <begin position="16"/>
        <end position="40"/>
    </location>
</feature>
<dbReference type="EMBL" id="VZBP01000033">
    <property type="protein sequence ID" value="MQO08490.1"/>
    <property type="molecule type" value="Genomic_DNA"/>
</dbReference>
<dbReference type="AlphaFoldDB" id="A0AA90VDT5"/>
<evidence type="ECO:0000256" key="1">
    <source>
        <dbReference type="SAM" id="Phobius"/>
    </source>
</evidence>
<organism evidence="3 4">
    <name type="scientific">Segatella copri</name>
    <dbReference type="NCBI Taxonomy" id="165179"/>
    <lineage>
        <taxon>Bacteria</taxon>
        <taxon>Pseudomonadati</taxon>
        <taxon>Bacteroidota</taxon>
        <taxon>Bacteroidia</taxon>
        <taxon>Bacteroidales</taxon>
        <taxon>Prevotellaceae</taxon>
        <taxon>Segatella</taxon>
    </lineage>
</organism>
<reference evidence="4" key="1">
    <citation type="submission" date="2019-09" db="EMBL/GenBank/DDBJ databases">
        <title>Distinct polysaccharide growth profiles of human intestinal Prevotella copri isolates.</title>
        <authorList>
            <person name="Fehlner-Peach H."/>
            <person name="Magnabosco C."/>
            <person name="Raghavan V."/>
            <person name="Scher J.U."/>
            <person name="Tett A."/>
            <person name="Cox L.M."/>
            <person name="Gottsegen C."/>
            <person name="Watters A."/>
            <person name="Wiltshire- Gordon J.D."/>
            <person name="Segata N."/>
            <person name="Bonneau R."/>
            <person name="Littman D.R."/>
        </authorList>
    </citation>
    <scope>NUCLEOTIDE SEQUENCE [LARGE SCALE GENOMIC DNA]</scope>
    <source>
        <strain evidence="4">iA624</strain>
    </source>
</reference>
<gene>
    <name evidence="3" type="ORF">F7D57_01860</name>
</gene>
<keyword evidence="1" id="KW-1133">Transmembrane helix</keyword>
<sequence>MTKYFLIPTEVLKFSFLFGISISVFVIGICVILFQLILFIKKISIKNLTLDKATLEFEEKKNVSIMNRYLDEILYLFQEKKYNVVIFEDIDRFENTHIFTKLRELNLILNQSEEIGRRIVFLYALKDDIFANAEERTKFFDYIVPVIPFVNVSNSGDLFRRKIANLHIPEAEVRSSFITDISAFVNDMRVLTNVVNEFDLYRNLLDKKLNKEKLLAMILYKNLYPTDFSLLHQNKGVVYETFISTGLLKDEIKKDDWKRLEEIDLEIQAISEESLRSIEELRAVIVGKILKLWPGSDWEIYSDGNKIDISSLYSEKNIQHILEGNIFFRNTYYSYDVKHLTAEEIKSTLGESYNYSKRKTLIQSIADDKIEDLREERKVFVDALSATKKFTLLDIAKSDRNIFEHVDTIKGHEDKYKVLKYLLEKGYIDEKYFFYISIFQEGRLTPTDQEFLLSIKFNAPKEFDYKLQEIPSLIQNLSIVDYDHKGILNKDLLEFCLLHEDEYEYEIKCDAILKQMVVHEQYIDLLYKFIQEGDCVPTFIKRLVHIDKNVWKSLDMDMNHTNKDKDLVISTMFRYADISDIRTVNISYPFNTYINDNNNYFELFENIDQARVRKLLDLLDLNVQSLKDDSNGTDTYSYIYENNMYAQTLDNIKVIFKHNELPVDNLDSAIYTSIEETELNELQGYVHQELPTFVENLMFAPSNTNESSDSIVSLMDEDIQASDIIKLINHNITLWDDCKSIMDESIVSTLFVKNKIKMTFENVKHYCSCIGSWNIDDTLVAFMNRNEEKSMEEFTKLVGNNDEHEIELLASVVQSDDINDNIAFSVFNNHCLIDIWCNDLSQLNETRVRYVVDKGIISISPSSYQDIITEHPQMSKYLLCKNPDNIISEWDEFAFSITTVVEMLSWIEYKKYHNFILNKIEMESITPAIANALLSYFSKPDSEFNLSLYTEAMEKSSNPALNVLASTCCIAKRIIAINELPNIFAKTKGIFEGLEKQGEVYSISKQVEGAQHFMDALHQFKYIGQVKEKGDYLTGKVLKRKPK</sequence>
<feature type="domain" description="YobI-like P-loop NTPase" evidence="2">
    <location>
        <begin position="20"/>
        <end position="239"/>
    </location>
</feature>
<comment type="caution">
    <text evidence="3">The sequence shown here is derived from an EMBL/GenBank/DDBJ whole genome shotgun (WGS) entry which is preliminary data.</text>
</comment>
<accession>A0AA90VDT5</accession>